<accession>A0A2S9WXD5</accession>
<comment type="caution">
    <text evidence="1">The sequence shown here is derived from an EMBL/GenBank/DDBJ whole genome shotgun (WGS) entry which is preliminary data.</text>
</comment>
<dbReference type="Proteomes" id="UP000239532">
    <property type="component" value="Unassembled WGS sequence"/>
</dbReference>
<gene>
    <name evidence="1" type="ORF">BST86_13950</name>
</gene>
<proteinExistence type="predicted"/>
<name>A0A2S9WXD5_9FLAO</name>
<dbReference type="OrthoDB" id="1410167at2"/>
<dbReference type="EMBL" id="MQUC01000003">
    <property type="protein sequence ID" value="PRP68111.1"/>
    <property type="molecule type" value="Genomic_DNA"/>
</dbReference>
<keyword evidence="2" id="KW-1185">Reference proteome</keyword>
<reference evidence="1 2" key="1">
    <citation type="submission" date="2016-11" db="EMBL/GenBank/DDBJ databases">
        <title>Trade-off between light-utilization and light-protection in marine flavobacteria.</title>
        <authorList>
            <person name="Kumagai Y."/>
        </authorList>
    </citation>
    <scope>NUCLEOTIDE SEQUENCE [LARGE SCALE GENOMIC DNA]</scope>
    <source>
        <strain evidence="1 2">JCM 17109</strain>
    </source>
</reference>
<dbReference type="RefSeq" id="WP_105983790.1">
    <property type="nucleotide sequence ID" value="NZ_MQUC01000003.1"/>
</dbReference>
<evidence type="ECO:0000313" key="2">
    <source>
        <dbReference type="Proteomes" id="UP000239532"/>
    </source>
</evidence>
<protein>
    <submittedName>
        <fullName evidence="1">Uncharacterized protein</fullName>
    </submittedName>
</protein>
<organism evidence="1 2">
    <name type="scientific">Nonlabens agnitus</name>
    <dbReference type="NCBI Taxonomy" id="870484"/>
    <lineage>
        <taxon>Bacteria</taxon>
        <taxon>Pseudomonadati</taxon>
        <taxon>Bacteroidota</taxon>
        <taxon>Flavobacteriia</taxon>
        <taxon>Flavobacteriales</taxon>
        <taxon>Flavobacteriaceae</taxon>
        <taxon>Nonlabens</taxon>
    </lineage>
</organism>
<dbReference type="AlphaFoldDB" id="A0A2S9WXD5"/>
<sequence length="319" mass="36976">MDKIEFILKKDADGNNVNLNRMSIADTLAVREILDALLSIAQHEAGLNLQIGLKKSSAAIALYDRPTLENSTIQKEPGLEVVFKKIQTAAESKEDRDNFYIGKLNKVLHNVEKFQEFEVNYTVDEKTESIKPLFSKKFRKTRKRVKLPNNYNIKFISGVLQENGGSKPNFHLVLPDDRSFTIQCTKEEAQKINTLLYRKVHISAWAKQLKYNIEYQYCDIYVGSSEDLFQEFDSFFKKLKQLEGTQPYHAISEKLMDYYDNKEYIKAKKFIRCFINDFALPSYLRIILTISKGLREEEDLTGVLAQIEKILENQVGKVY</sequence>
<evidence type="ECO:0000313" key="1">
    <source>
        <dbReference type="EMBL" id="PRP68111.1"/>
    </source>
</evidence>